<evidence type="ECO:0000313" key="4">
    <source>
        <dbReference type="Proteomes" id="UP000436088"/>
    </source>
</evidence>
<name>A0A6A2ZMS9_HIBSY</name>
<dbReference type="InterPro" id="IPR007700">
    <property type="entry name" value="DUF668"/>
</dbReference>
<organism evidence="3 4">
    <name type="scientific">Hibiscus syriacus</name>
    <name type="common">Rose of Sharon</name>
    <dbReference type="NCBI Taxonomy" id="106335"/>
    <lineage>
        <taxon>Eukaryota</taxon>
        <taxon>Viridiplantae</taxon>
        <taxon>Streptophyta</taxon>
        <taxon>Embryophyta</taxon>
        <taxon>Tracheophyta</taxon>
        <taxon>Spermatophyta</taxon>
        <taxon>Magnoliopsida</taxon>
        <taxon>eudicotyledons</taxon>
        <taxon>Gunneridae</taxon>
        <taxon>Pentapetalae</taxon>
        <taxon>rosids</taxon>
        <taxon>malvids</taxon>
        <taxon>Malvales</taxon>
        <taxon>Malvaceae</taxon>
        <taxon>Malvoideae</taxon>
        <taxon>Hibiscus</taxon>
    </lineage>
</organism>
<evidence type="ECO:0000259" key="1">
    <source>
        <dbReference type="Pfam" id="PF05003"/>
    </source>
</evidence>
<dbReference type="GO" id="GO:0045927">
    <property type="term" value="P:positive regulation of growth"/>
    <property type="evidence" value="ECO:0007669"/>
    <property type="project" value="InterPro"/>
</dbReference>
<evidence type="ECO:0000259" key="2">
    <source>
        <dbReference type="Pfam" id="PF11961"/>
    </source>
</evidence>
<accession>A0A6A2ZMS9</accession>
<sequence length="442" mass="50703">MAWPTVEMEEVTAASYGCSMFRQEKPTLQILAFEAAKNMSVLVSLYKSLTHDEFLKLRNGPMKSPGVAFLNSTDETYLLGLACKEKLEDLNHIASVVSRLSKRCVDEELSRFETAYQNMKHGTTIDISNLDFNSKKAGKIIEKMETYASATSSLYTAMEDLKKLELYEKRKQRSRTNEKICFQRKHVRHLKQVSLWNKTFDKIVALMARIICTVYARICVVFEPFVPSLLSTTTVTTANCFSFRRLYVSHLKAFHMKKNNKQKASKSSPILSGVTMNNKSSNIKTNVNQRLIQSAPPNTVGAAGLTARYANIIVMTETYFYSTALITDAARKHMFEILPVNLKQTLRGKLRSHWYKVEREGKGLEEGWKEALEEIIRWLAPVAHDTLIWQQERNLEQQKLVAKPTVLLFQTLHFSDLEKTEAAIVELLVGLSCIYWYENRRR</sequence>
<dbReference type="Pfam" id="PF05003">
    <property type="entry name" value="DUF668"/>
    <property type="match status" value="1"/>
</dbReference>
<gene>
    <name evidence="3" type="ORF">F3Y22_tig00110828pilonHSYRG00138</name>
</gene>
<dbReference type="InterPro" id="IPR021864">
    <property type="entry name" value="DUF3475"/>
</dbReference>
<keyword evidence="3" id="KW-0675">Receptor</keyword>
<evidence type="ECO:0000313" key="3">
    <source>
        <dbReference type="EMBL" id="KAE8692866.1"/>
    </source>
</evidence>
<dbReference type="AlphaFoldDB" id="A0A6A2ZMS9"/>
<dbReference type="PANTHER" id="PTHR31371:SF13">
    <property type="entry name" value="OS05G0457600 PROTEIN"/>
    <property type="match status" value="1"/>
</dbReference>
<feature type="domain" description="DUF3475" evidence="2">
    <location>
        <begin position="30"/>
        <end position="86"/>
    </location>
</feature>
<feature type="domain" description="DUF668" evidence="1">
    <location>
        <begin position="299"/>
        <end position="387"/>
    </location>
</feature>
<comment type="caution">
    <text evidence="3">The sequence shown here is derived from an EMBL/GenBank/DDBJ whole genome shotgun (WGS) entry which is preliminary data.</text>
</comment>
<protein>
    <submittedName>
        <fullName evidence="3">EF-TU receptor</fullName>
    </submittedName>
</protein>
<dbReference type="EMBL" id="VEPZ02001129">
    <property type="protein sequence ID" value="KAE8692866.1"/>
    <property type="molecule type" value="Genomic_DNA"/>
</dbReference>
<keyword evidence="4" id="KW-1185">Reference proteome</keyword>
<dbReference type="Pfam" id="PF11961">
    <property type="entry name" value="DUF3475"/>
    <property type="match status" value="1"/>
</dbReference>
<dbReference type="PANTHER" id="PTHR31371">
    <property type="entry name" value="BNAC09G50660D PROTEIN"/>
    <property type="match status" value="1"/>
</dbReference>
<reference evidence="3" key="1">
    <citation type="submission" date="2019-09" db="EMBL/GenBank/DDBJ databases">
        <title>Draft genome information of white flower Hibiscus syriacus.</title>
        <authorList>
            <person name="Kim Y.-M."/>
        </authorList>
    </citation>
    <scope>NUCLEOTIDE SEQUENCE [LARGE SCALE GENOMIC DNA]</scope>
    <source>
        <strain evidence="3">YM2019G1</strain>
    </source>
</reference>
<dbReference type="Proteomes" id="UP000436088">
    <property type="component" value="Unassembled WGS sequence"/>
</dbReference>
<dbReference type="OrthoDB" id="673374at2759"/>
<proteinExistence type="predicted"/>